<evidence type="ECO:0000313" key="1">
    <source>
        <dbReference type="EMBL" id="CAM9741897.1"/>
    </source>
</evidence>
<evidence type="ECO:0000313" key="2">
    <source>
        <dbReference type="Proteomes" id="UP001162501"/>
    </source>
</evidence>
<reference evidence="1" key="1">
    <citation type="submission" date="2023-05" db="EMBL/GenBank/DDBJ databases">
        <authorList>
            <consortium name="ELIXIR-Norway"/>
        </authorList>
    </citation>
    <scope>NUCLEOTIDE SEQUENCE</scope>
</reference>
<dbReference type="EMBL" id="OX596100">
    <property type="protein sequence ID" value="CAM9741897.1"/>
    <property type="molecule type" value="Genomic_DNA"/>
</dbReference>
<protein>
    <submittedName>
        <fullName evidence="1">Uncharacterized protein</fullName>
    </submittedName>
</protein>
<dbReference type="Proteomes" id="UP001162501">
    <property type="component" value="Chromosome 16"/>
</dbReference>
<gene>
    <name evidence="1" type="ORF">MRATA1EN22A_LOCUS6814</name>
</gene>
<proteinExistence type="predicted"/>
<feature type="non-terminal residue" evidence="1">
    <location>
        <position position="1"/>
    </location>
</feature>
<organism evidence="1 2">
    <name type="scientific">Rangifer tarandus platyrhynchus</name>
    <name type="common">Svalbard reindeer</name>
    <dbReference type="NCBI Taxonomy" id="3082113"/>
    <lineage>
        <taxon>Eukaryota</taxon>
        <taxon>Metazoa</taxon>
        <taxon>Chordata</taxon>
        <taxon>Craniata</taxon>
        <taxon>Vertebrata</taxon>
        <taxon>Euteleostomi</taxon>
        <taxon>Mammalia</taxon>
        <taxon>Eutheria</taxon>
        <taxon>Laurasiatheria</taxon>
        <taxon>Artiodactyla</taxon>
        <taxon>Ruminantia</taxon>
        <taxon>Pecora</taxon>
        <taxon>Cervidae</taxon>
        <taxon>Odocoileinae</taxon>
        <taxon>Rangifer</taxon>
    </lineage>
</organism>
<feature type="non-terminal residue" evidence="1">
    <location>
        <position position="72"/>
    </location>
</feature>
<accession>A0AC59YJX5</accession>
<sequence>SNCPGAATAQRRSGREELPHVQAPPPGVLNVTEGSSIAYYLKNNLMAKLEFVHHLLRPRDKTPLKTRVVRHS</sequence>
<reference evidence="1" key="2">
    <citation type="submission" date="2025-03" db="EMBL/GenBank/DDBJ databases">
        <authorList>
            <consortium name="ELIXIR-Norway"/>
            <consortium name="Elixir Norway"/>
        </authorList>
    </citation>
    <scope>NUCLEOTIDE SEQUENCE</scope>
</reference>
<name>A0AC59YJX5_RANTA</name>